<dbReference type="Gene3D" id="3.10.180.10">
    <property type="entry name" value="2,3-Dihydroxybiphenyl 1,2-Dioxygenase, domain 1"/>
    <property type="match status" value="1"/>
</dbReference>
<dbReference type="PANTHER" id="PTHR37519">
    <property type="match status" value="1"/>
</dbReference>
<dbReference type="GO" id="GO:0005829">
    <property type="term" value="C:cytosol"/>
    <property type="evidence" value="ECO:0007669"/>
    <property type="project" value="TreeGrafter"/>
</dbReference>
<dbReference type="SUPFAM" id="SSF54593">
    <property type="entry name" value="Glyoxalase/Bleomycin resistance protein/Dihydroxybiphenyl dioxygenase"/>
    <property type="match status" value="1"/>
</dbReference>
<accession>A0AA37WYY9</accession>
<dbReference type="Proteomes" id="UP001157439">
    <property type="component" value="Unassembled WGS sequence"/>
</dbReference>
<name>A0AA37WYY9_9GAMM</name>
<dbReference type="EMBL" id="BSPO01000003">
    <property type="protein sequence ID" value="GLS84350.1"/>
    <property type="molecule type" value="Genomic_DNA"/>
</dbReference>
<comment type="caution">
    <text evidence="1">The sequence shown here is derived from an EMBL/GenBank/DDBJ whole genome shotgun (WGS) entry which is preliminary data.</text>
</comment>
<sequence>MEKISDQEAHISWAWLFSEWPAFVERLTEFEQELGLETHSLEVDHCALRVNQTNTAERLLESFAPFGSIISNKPVNGRPIALLKLSTELVYQQRRIGCIELPFPSNKRYPNAGWEHIEMVASSSDSSMNALSASCQTLVTRYVPNASKIGQQIQVKHSSPQAEGEQLPNPSIAFKKNGVCIKLHPHSIIDVINSEQ</sequence>
<dbReference type="PANTHER" id="PTHR37519:SF1">
    <property type="entry name" value="DIHYDROXYBIPHENYL DIOXYGENASE DOMAIN-CONTAINING PROTEIN"/>
    <property type="match status" value="1"/>
</dbReference>
<dbReference type="Pfam" id="PF06185">
    <property type="entry name" value="YecM"/>
    <property type="match status" value="1"/>
</dbReference>
<reference evidence="1 2" key="1">
    <citation type="journal article" date="2014" name="Int. J. Syst. Evol. Microbiol.">
        <title>Complete genome sequence of Corynebacterium casei LMG S-19264T (=DSM 44701T), isolated from a smear-ripened cheese.</title>
        <authorList>
            <consortium name="US DOE Joint Genome Institute (JGI-PGF)"/>
            <person name="Walter F."/>
            <person name="Albersmeier A."/>
            <person name="Kalinowski J."/>
            <person name="Ruckert C."/>
        </authorList>
    </citation>
    <scope>NUCLEOTIDE SEQUENCE [LARGE SCALE GENOMIC DNA]</scope>
    <source>
        <strain evidence="1 2">NBRC 112785</strain>
    </source>
</reference>
<dbReference type="RefSeq" id="WP_095498167.1">
    <property type="nucleotide sequence ID" value="NZ_BSPO01000003.1"/>
</dbReference>
<gene>
    <name evidence="1" type="primary">yecM</name>
    <name evidence="1" type="ORF">GCM10007894_23270</name>
</gene>
<dbReference type="InterPro" id="IPR029068">
    <property type="entry name" value="Glyas_Bleomycin-R_OHBP_Dase"/>
</dbReference>
<evidence type="ECO:0000313" key="2">
    <source>
        <dbReference type="Proteomes" id="UP001157439"/>
    </source>
</evidence>
<dbReference type="InterPro" id="IPR010393">
    <property type="entry name" value="DUF991_YecM-like"/>
</dbReference>
<keyword evidence="2" id="KW-1185">Reference proteome</keyword>
<proteinExistence type="predicted"/>
<protein>
    <submittedName>
        <fullName evidence="1">VOC family protein</fullName>
    </submittedName>
</protein>
<evidence type="ECO:0000313" key="1">
    <source>
        <dbReference type="EMBL" id="GLS84350.1"/>
    </source>
</evidence>
<dbReference type="AlphaFoldDB" id="A0AA37WYY9"/>
<organism evidence="1 2">
    <name type="scientific">Paraferrimonas haliotis</name>
    <dbReference type="NCBI Taxonomy" id="2013866"/>
    <lineage>
        <taxon>Bacteria</taxon>
        <taxon>Pseudomonadati</taxon>
        <taxon>Pseudomonadota</taxon>
        <taxon>Gammaproteobacteria</taxon>
        <taxon>Alteromonadales</taxon>
        <taxon>Ferrimonadaceae</taxon>
        <taxon>Paraferrimonas</taxon>
    </lineage>
</organism>